<evidence type="ECO:0000313" key="4">
    <source>
        <dbReference type="EMBL" id="MCF4141765.1"/>
    </source>
</evidence>
<dbReference type="InterPro" id="IPR036676">
    <property type="entry name" value="PurM-like_C_sf"/>
</dbReference>
<dbReference type="RefSeq" id="WP_236098463.1">
    <property type="nucleotide sequence ID" value="NZ_JAKGUD010000002.1"/>
</dbReference>
<dbReference type="InterPro" id="IPR036921">
    <property type="entry name" value="PurM-like_N_sf"/>
</dbReference>
<evidence type="ECO:0000313" key="5">
    <source>
        <dbReference type="Proteomes" id="UP001200430"/>
    </source>
</evidence>
<feature type="domain" description="PurM-like C-terminal" evidence="3">
    <location>
        <begin position="156"/>
        <end position="300"/>
    </location>
</feature>
<protein>
    <submittedName>
        <fullName evidence="4">Hydrogenase expression/formation protein HypE</fullName>
    </submittedName>
</protein>
<dbReference type="InterPro" id="IPR010918">
    <property type="entry name" value="PurM-like_C_dom"/>
</dbReference>
<dbReference type="NCBIfam" id="TIGR02124">
    <property type="entry name" value="hypE"/>
    <property type="match status" value="1"/>
</dbReference>
<evidence type="ECO:0000259" key="3">
    <source>
        <dbReference type="Pfam" id="PF02769"/>
    </source>
</evidence>
<organism evidence="4 5">
    <name type="scientific">Dethiosulfovibrio marinus</name>
    <dbReference type="NCBI Taxonomy" id="133532"/>
    <lineage>
        <taxon>Bacteria</taxon>
        <taxon>Thermotogati</taxon>
        <taxon>Synergistota</taxon>
        <taxon>Synergistia</taxon>
        <taxon>Synergistales</taxon>
        <taxon>Dethiosulfovibrionaceae</taxon>
        <taxon>Dethiosulfovibrio</taxon>
    </lineage>
</organism>
<feature type="domain" description="PurM-like N-terminal" evidence="2">
    <location>
        <begin position="36"/>
        <end position="143"/>
    </location>
</feature>
<proteinExistence type="inferred from homology"/>
<dbReference type="Pfam" id="PF02769">
    <property type="entry name" value="AIRS_C"/>
    <property type="match status" value="1"/>
</dbReference>
<dbReference type="SUPFAM" id="SSF56042">
    <property type="entry name" value="PurM C-terminal domain-like"/>
    <property type="match status" value="1"/>
</dbReference>
<dbReference type="PANTHER" id="PTHR30303">
    <property type="entry name" value="HYDROGENASE ISOENZYMES FORMATION PROTEIN HYPE"/>
    <property type="match status" value="1"/>
</dbReference>
<keyword evidence="5" id="KW-1185">Reference proteome</keyword>
<dbReference type="PIRSF" id="PIRSF005644">
    <property type="entry name" value="Hdrgns_mtr_HypE"/>
    <property type="match status" value="1"/>
</dbReference>
<comment type="similarity">
    <text evidence="1">Belongs to the HypE family.</text>
</comment>
<gene>
    <name evidence="4" type="primary">hypE</name>
    <name evidence="4" type="ORF">L2W38_02890</name>
</gene>
<sequence>MGKLNLGQGSGGRLTSELIGKFKAQFDDVNVQRDLEDCTMISPEWAVTIDGFTVSPMDFPGGNIGKLAICGGTNDLAVRGIEPKFVTLSVIAEEGLNEEELLRYGRSAASVCHELEVKLAAGDTKVVPRGTVDGLFLTVASMGQPLAKPLGMERIKPGDRLAVTTSIGRHGATIGSIRFDLNVEGLSSDCAPLWPLVKPLAVLPGVRAMRDCTRGGLGTTLCEWAEGTGLGIEVDESSIPIDEGVSSVCDILGFDPLHLACEGCALIAYSPDDEDRIIEILRSHPSGIQATSIGTVVEGHPSMVGMKTEAGGMRVVDMPVGELLPRIC</sequence>
<reference evidence="4 5" key="1">
    <citation type="submission" date="2022-01" db="EMBL/GenBank/DDBJ databases">
        <title>Dethiosulfovibrio faecalis sp. nov., a novel proteolytic, non-sulfur-reducing bacterium isolated from a marine aquaculture solid waste bioreactor.</title>
        <authorList>
            <person name="Grabowski S."/>
            <person name="Apolinario E."/>
            <person name="Schneider N."/>
            <person name="Marshall C.W."/>
            <person name="Sowers K.R."/>
        </authorList>
    </citation>
    <scope>NUCLEOTIDE SEQUENCE [LARGE SCALE GENOMIC DNA]</scope>
    <source>
        <strain evidence="4 5">DSM 12537</strain>
    </source>
</reference>
<dbReference type="InterPro" id="IPR011854">
    <property type="entry name" value="HypE"/>
</dbReference>
<dbReference type="Gene3D" id="3.30.1330.10">
    <property type="entry name" value="PurM-like, N-terminal domain"/>
    <property type="match status" value="1"/>
</dbReference>
<accession>A0ABS9EKS7</accession>
<dbReference type="Pfam" id="PF00586">
    <property type="entry name" value="AIRS"/>
    <property type="match status" value="1"/>
</dbReference>
<evidence type="ECO:0000259" key="2">
    <source>
        <dbReference type="Pfam" id="PF00586"/>
    </source>
</evidence>
<dbReference type="PANTHER" id="PTHR30303:SF0">
    <property type="entry name" value="CARBAMOYL DEHYDRATASE HYPE"/>
    <property type="match status" value="1"/>
</dbReference>
<dbReference type="Proteomes" id="UP001200430">
    <property type="component" value="Unassembled WGS sequence"/>
</dbReference>
<dbReference type="Gene3D" id="3.90.650.10">
    <property type="entry name" value="PurM-like C-terminal domain"/>
    <property type="match status" value="1"/>
</dbReference>
<name>A0ABS9EKS7_9BACT</name>
<dbReference type="EMBL" id="JAKGUD010000002">
    <property type="protein sequence ID" value="MCF4141765.1"/>
    <property type="molecule type" value="Genomic_DNA"/>
</dbReference>
<dbReference type="InterPro" id="IPR016188">
    <property type="entry name" value="PurM-like_N"/>
</dbReference>
<comment type="caution">
    <text evidence="4">The sequence shown here is derived from an EMBL/GenBank/DDBJ whole genome shotgun (WGS) entry which is preliminary data.</text>
</comment>
<evidence type="ECO:0000256" key="1">
    <source>
        <dbReference type="ARBA" id="ARBA00006243"/>
    </source>
</evidence>
<dbReference type="SUPFAM" id="SSF55326">
    <property type="entry name" value="PurM N-terminal domain-like"/>
    <property type="match status" value="1"/>
</dbReference>